<dbReference type="InterPro" id="IPR051805">
    <property type="entry name" value="Dehydratase_Activator_Redct"/>
</dbReference>
<dbReference type="RefSeq" id="WP_075753275.1">
    <property type="nucleotide sequence ID" value="NZ_LT608335.1"/>
</dbReference>
<dbReference type="InterPro" id="IPR002731">
    <property type="entry name" value="ATPase_BadF"/>
</dbReference>
<dbReference type="SUPFAM" id="SSF53067">
    <property type="entry name" value="Actin-like ATPase domain"/>
    <property type="match status" value="1"/>
</dbReference>
<keyword evidence="4" id="KW-0411">Iron-sulfur</keyword>
<dbReference type="PANTHER" id="PTHR32329:SF2">
    <property type="entry name" value="BIFUNCTIONAL PROTEIN [INCLUDES 2-HYDROXYACYL-COA DEHYDRATASE (N-TER) AND ITS ACTIVATOR DOMAIN (C_TERM)"/>
    <property type="match status" value="1"/>
</dbReference>
<evidence type="ECO:0000256" key="2">
    <source>
        <dbReference type="ARBA" id="ARBA00022723"/>
    </source>
</evidence>
<dbReference type="InterPro" id="IPR043129">
    <property type="entry name" value="ATPase_NBD"/>
</dbReference>
<dbReference type="GO" id="GO:0046872">
    <property type="term" value="F:metal ion binding"/>
    <property type="evidence" value="ECO:0007669"/>
    <property type="project" value="UniProtKB-KW"/>
</dbReference>
<evidence type="ECO:0000256" key="4">
    <source>
        <dbReference type="ARBA" id="ARBA00023014"/>
    </source>
</evidence>
<dbReference type="Gene3D" id="3.30.420.40">
    <property type="match status" value="2"/>
</dbReference>
<gene>
    <name evidence="6" type="ORF">KL86SPO_40034</name>
</gene>
<reference evidence="6" key="1">
    <citation type="submission" date="2016-08" db="EMBL/GenBank/DDBJ databases">
        <authorList>
            <person name="Seilhamer J.J."/>
        </authorList>
    </citation>
    <scope>NUCLEOTIDE SEQUENCE</scope>
    <source>
        <strain evidence="6">86</strain>
    </source>
</reference>
<comment type="cofactor">
    <cofactor evidence="1">
        <name>[4Fe-4S] cluster</name>
        <dbReference type="ChEBI" id="CHEBI:49883"/>
    </cofactor>
</comment>
<keyword evidence="2" id="KW-0479">Metal-binding</keyword>
<proteinExistence type="predicted"/>
<dbReference type="GO" id="GO:0051536">
    <property type="term" value="F:iron-sulfur cluster binding"/>
    <property type="evidence" value="ECO:0007669"/>
    <property type="project" value="UniProtKB-KW"/>
</dbReference>
<dbReference type="Pfam" id="PF01869">
    <property type="entry name" value="BcrAD_BadFG"/>
    <property type="match status" value="1"/>
</dbReference>
<dbReference type="AlphaFoldDB" id="A0A212LVQ5"/>
<organism evidence="6">
    <name type="scientific">uncultured Sporomusa sp</name>
    <dbReference type="NCBI Taxonomy" id="307249"/>
    <lineage>
        <taxon>Bacteria</taxon>
        <taxon>Bacillati</taxon>
        <taxon>Bacillota</taxon>
        <taxon>Negativicutes</taxon>
        <taxon>Selenomonadales</taxon>
        <taxon>Sporomusaceae</taxon>
        <taxon>Sporomusa</taxon>
        <taxon>environmental samples</taxon>
    </lineage>
</organism>
<sequence>MSYKIGIDLGSTAIKAVIVKDTELIWKKAVPTAPGQEALARNLLDEGLAELAISNQDMEGISVTGYGKNLIADAHTVIDEVSANAWGVYLLSGRKARTVINIGGQDIKIIRLAEDGKLSDFKMNDKCAAGTGRFFEMAGRILDTSIYDFAALADKADASVSLNSTCAVFAESEIVSLIAKGTKKENIIRGLHESIARRIAGMMGNQDFADELYLDGGSANNGGLAVAIEDELLRDVYVLPHPQFTVAYGAACLLRR</sequence>
<dbReference type="InterPro" id="IPR008275">
    <property type="entry name" value="CoA_E_activase_dom"/>
</dbReference>
<evidence type="ECO:0000259" key="5">
    <source>
        <dbReference type="Pfam" id="PF01869"/>
    </source>
</evidence>
<dbReference type="CDD" id="cd24036">
    <property type="entry name" value="ASKHA_NBD_BcrAD_BadFG_HgdC_HadI"/>
    <property type="match status" value="1"/>
</dbReference>
<evidence type="ECO:0000256" key="3">
    <source>
        <dbReference type="ARBA" id="ARBA00023004"/>
    </source>
</evidence>
<evidence type="ECO:0000256" key="1">
    <source>
        <dbReference type="ARBA" id="ARBA00001966"/>
    </source>
</evidence>
<protein>
    <submittedName>
        <fullName evidence="6">Putative CoA-substrate-specific enzyme activase</fullName>
    </submittedName>
</protein>
<name>A0A212LVQ5_9FIRM</name>
<dbReference type="EMBL" id="FMJE01000004">
    <property type="protein sequence ID" value="SCM81550.1"/>
    <property type="molecule type" value="Genomic_DNA"/>
</dbReference>
<feature type="domain" description="ATPase BadF/BadG/BcrA/BcrD type" evidence="5">
    <location>
        <begin position="5"/>
        <end position="252"/>
    </location>
</feature>
<keyword evidence="3" id="KW-0408">Iron</keyword>
<accession>A0A212LVQ5</accession>
<evidence type="ECO:0000313" key="6">
    <source>
        <dbReference type="EMBL" id="SCM81550.1"/>
    </source>
</evidence>
<dbReference type="PANTHER" id="PTHR32329">
    <property type="entry name" value="BIFUNCTIONAL PROTEIN [INCLUDES 2-HYDROXYACYL-COA DEHYDRATASE (N-TER) AND ITS ACTIVATOR DOMAIN (C_TERM)-RELATED"/>
    <property type="match status" value="1"/>
</dbReference>
<dbReference type="NCBIfam" id="TIGR00241">
    <property type="entry name" value="CoA_E_activ"/>
    <property type="match status" value="1"/>
</dbReference>